<evidence type="ECO:0000313" key="11">
    <source>
        <dbReference type="EMBL" id="KAK8377397.1"/>
    </source>
</evidence>
<dbReference type="GO" id="GO:0046964">
    <property type="term" value="F:3'-phosphoadenosine 5'-phosphosulfate transmembrane transporter activity"/>
    <property type="evidence" value="ECO:0007669"/>
    <property type="project" value="TreeGrafter"/>
</dbReference>
<feature type="transmembrane region" description="Helical" evidence="10">
    <location>
        <begin position="223"/>
        <end position="246"/>
    </location>
</feature>
<feature type="transmembrane region" description="Helical" evidence="10">
    <location>
        <begin position="81"/>
        <end position="99"/>
    </location>
</feature>
<dbReference type="PANTHER" id="PTHR10778:SF8">
    <property type="entry name" value="ADENOSINE 3'-PHOSPHO 5'-PHOSPHOSULFATE TRANSPORTER 2"/>
    <property type="match status" value="1"/>
</dbReference>
<feature type="transmembrane region" description="Helical" evidence="10">
    <location>
        <begin position="352"/>
        <end position="370"/>
    </location>
</feature>
<dbReference type="GO" id="GO:0000139">
    <property type="term" value="C:Golgi membrane"/>
    <property type="evidence" value="ECO:0007669"/>
    <property type="project" value="UniProtKB-SubCell"/>
</dbReference>
<evidence type="ECO:0000313" key="12">
    <source>
        <dbReference type="Proteomes" id="UP001487740"/>
    </source>
</evidence>
<evidence type="ECO:0000256" key="9">
    <source>
        <dbReference type="ARBA" id="ARBA00042729"/>
    </source>
</evidence>
<dbReference type="GO" id="GO:0005789">
    <property type="term" value="C:endoplasmic reticulum membrane"/>
    <property type="evidence" value="ECO:0007669"/>
    <property type="project" value="TreeGrafter"/>
</dbReference>
<keyword evidence="4 10" id="KW-0812">Transmembrane</keyword>
<comment type="subcellular location">
    <subcellularLocation>
        <location evidence="1">Golgi apparatus membrane</location>
        <topology evidence="1">Multi-pass membrane protein</topology>
    </subcellularLocation>
</comment>
<evidence type="ECO:0000256" key="2">
    <source>
        <dbReference type="ARBA" id="ARBA00010694"/>
    </source>
</evidence>
<feature type="transmembrane region" description="Helical" evidence="10">
    <location>
        <begin position="146"/>
        <end position="168"/>
    </location>
</feature>
<feature type="transmembrane region" description="Helical" evidence="10">
    <location>
        <begin position="111"/>
        <end position="134"/>
    </location>
</feature>
<evidence type="ECO:0000256" key="3">
    <source>
        <dbReference type="ARBA" id="ARBA00022448"/>
    </source>
</evidence>
<dbReference type="InterPro" id="IPR013657">
    <property type="entry name" value="SCL35B1-4/HUT1"/>
</dbReference>
<evidence type="ECO:0000256" key="10">
    <source>
        <dbReference type="SAM" id="Phobius"/>
    </source>
</evidence>
<feature type="transmembrane region" description="Helical" evidence="10">
    <location>
        <begin position="325"/>
        <end position="346"/>
    </location>
</feature>
<evidence type="ECO:0000256" key="8">
    <source>
        <dbReference type="ARBA" id="ARBA00041866"/>
    </source>
</evidence>
<feature type="transmembrane region" description="Helical" evidence="10">
    <location>
        <begin position="298"/>
        <end position="318"/>
    </location>
</feature>
<evidence type="ECO:0000256" key="5">
    <source>
        <dbReference type="ARBA" id="ARBA00022989"/>
    </source>
</evidence>
<gene>
    <name evidence="11" type="ORF">O3P69_013791</name>
</gene>
<evidence type="ECO:0000256" key="4">
    <source>
        <dbReference type="ARBA" id="ARBA00022692"/>
    </source>
</evidence>
<dbReference type="Pfam" id="PF08449">
    <property type="entry name" value="UAA"/>
    <property type="match status" value="1"/>
</dbReference>
<keyword evidence="5 10" id="KW-1133">Transmembrane helix</keyword>
<protein>
    <recommendedName>
        <fullName evidence="7">Adenosine 3'-phospho 5'-phosphosulfate transporter 2</fullName>
    </recommendedName>
    <alternativeName>
        <fullName evidence="8">PAPS transporter 2</fullName>
    </alternativeName>
    <alternativeName>
        <fullName evidence="9">Solute carrier family 35 member B3 homolog</fullName>
    </alternativeName>
</protein>
<dbReference type="PANTHER" id="PTHR10778">
    <property type="entry name" value="SOLUTE CARRIER FAMILY 35 MEMBER B"/>
    <property type="match status" value="1"/>
</dbReference>
<proteinExistence type="inferred from homology"/>
<feature type="transmembrane region" description="Helical" evidence="10">
    <location>
        <begin position="258"/>
        <end position="278"/>
    </location>
</feature>
<keyword evidence="12" id="KW-1185">Reference proteome</keyword>
<dbReference type="AlphaFoldDB" id="A0AAW0SRL2"/>
<evidence type="ECO:0000256" key="1">
    <source>
        <dbReference type="ARBA" id="ARBA00004653"/>
    </source>
</evidence>
<evidence type="ECO:0000256" key="6">
    <source>
        <dbReference type="ARBA" id="ARBA00023136"/>
    </source>
</evidence>
<dbReference type="EMBL" id="JARAKH010000047">
    <property type="protein sequence ID" value="KAK8377397.1"/>
    <property type="molecule type" value="Genomic_DNA"/>
</dbReference>
<sequence>MTRGGMITGCSDKCCMRKSGEVSLVTWPDRALQDSSGRRRMSLRESVSVNLGEGEPGPQPSKKVVRFFGLPVSEFPIPLQLTLLTSFVFVFYLMYGYVLELIFTLDGMQPYGWYLTLVQFAYYTLFALIQLLLSGEGISRKIPLRTYAVIAFLTVGTMGFSNSSVGYLNYPTQVIFKSCKLIPVMIGSVLILGKRYSFAEVLACICMSVGLIWFTLADSTVQPTFSITGVVLVSLALLCDAVIGNVQEGAIKKYSEGATHVVLYSYSIGFFIILAGLVMTNQLLSAASFAAQFPWEVYGRGILLSAAGFCGVQVVLTLVTLHGALLAVTVTTCRKAITICLSFIFFSKPFTIQYVWGGLLVIAGIYLNIYGKKNKGTTFLASLQQLYMAVQRSLGPKVSTIREGDASLFNV</sequence>
<dbReference type="Proteomes" id="UP001487740">
    <property type="component" value="Unassembled WGS sequence"/>
</dbReference>
<name>A0AAW0SRL2_SCYPA</name>
<keyword evidence="3" id="KW-0813">Transport</keyword>
<keyword evidence="6 10" id="KW-0472">Membrane</keyword>
<accession>A0AAW0SRL2</accession>
<comment type="similarity">
    <text evidence="2">Belongs to the nucleotide-sugar transporter family. SLC35B subfamily.</text>
</comment>
<comment type="caution">
    <text evidence="11">The sequence shown here is derived from an EMBL/GenBank/DDBJ whole genome shotgun (WGS) entry which is preliminary data.</text>
</comment>
<organism evidence="11 12">
    <name type="scientific">Scylla paramamosain</name>
    <name type="common">Mud crab</name>
    <dbReference type="NCBI Taxonomy" id="85552"/>
    <lineage>
        <taxon>Eukaryota</taxon>
        <taxon>Metazoa</taxon>
        <taxon>Ecdysozoa</taxon>
        <taxon>Arthropoda</taxon>
        <taxon>Crustacea</taxon>
        <taxon>Multicrustacea</taxon>
        <taxon>Malacostraca</taxon>
        <taxon>Eumalacostraca</taxon>
        <taxon>Eucarida</taxon>
        <taxon>Decapoda</taxon>
        <taxon>Pleocyemata</taxon>
        <taxon>Brachyura</taxon>
        <taxon>Eubrachyura</taxon>
        <taxon>Portunoidea</taxon>
        <taxon>Portunidae</taxon>
        <taxon>Portuninae</taxon>
        <taxon>Scylla</taxon>
    </lineage>
</organism>
<feature type="transmembrane region" description="Helical" evidence="10">
    <location>
        <begin position="199"/>
        <end position="217"/>
    </location>
</feature>
<reference evidence="11 12" key="1">
    <citation type="submission" date="2023-03" db="EMBL/GenBank/DDBJ databases">
        <title>High-quality genome of Scylla paramamosain provides insights in environmental adaptation.</title>
        <authorList>
            <person name="Zhang L."/>
        </authorList>
    </citation>
    <scope>NUCLEOTIDE SEQUENCE [LARGE SCALE GENOMIC DNA]</scope>
    <source>
        <strain evidence="11">LZ_2023a</strain>
        <tissue evidence="11">Muscle</tissue>
    </source>
</reference>
<evidence type="ECO:0000256" key="7">
    <source>
        <dbReference type="ARBA" id="ARBA00039669"/>
    </source>
</evidence>